<evidence type="ECO:0000256" key="3">
    <source>
        <dbReference type="ARBA" id="ARBA00012438"/>
    </source>
</evidence>
<keyword evidence="8 11" id="KW-1133">Transmembrane helix</keyword>
<dbReference type="Proteomes" id="UP001428817">
    <property type="component" value="Unassembled WGS sequence"/>
</dbReference>
<dbReference type="PANTHER" id="PTHR45436:SF5">
    <property type="entry name" value="SENSOR HISTIDINE KINASE TRCS"/>
    <property type="match status" value="1"/>
</dbReference>
<dbReference type="PROSITE" id="PS50109">
    <property type="entry name" value="HIS_KIN"/>
    <property type="match status" value="1"/>
</dbReference>
<evidence type="ECO:0000256" key="1">
    <source>
        <dbReference type="ARBA" id="ARBA00000085"/>
    </source>
</evidence>
<keyword evidence="6 11" id="KW-0812">Transmembrane</keyword>
<comment type="subcellular location">
    <subcellularLocation>
        <location evidence="2">Cell membrane</location>
    </subcellularLocation>
</comment>
<keyword evidence="5" id="KW-0808">Transferase</keyword>
<evidence type="ECO:0000256" key="9">
    <source>
        <dbReference type="ARBA" id="ARBA00023012"/>
    </source>
</evidence>
<dbReference type="EMBL" id="BAABJP010000051">
    <property type="protein sequence ID" value="GAA5171851.1"/>
    <property type="molecule type" value="Genomic_DNA"/>
</dbReference>
<reference evidence="15" key="1">
    <citation type="journal article" date="2019" name="Int. J. Syst. Evol. Microbiol.">
        <title>The Global Catalogue of Microorganisms (GCM) 10K type strain sequencing project: providing services to taxonomists for standard genome sequencing and annotation.</title>
        <authorList>
            <consortium name="The Broad Institute Genomics Platform"/>
            <consortium name="The Broad Institute Genome Sequencing Center for Infectious Disease"/>
            <person name="Wu L."/>
            <person name="Ma J."/>
        </authorList>
    </citation>
    <scope>NUCLEOTIDE SEQUENCE [LARGE SCALE GENOMIC DNA]</scope>
    <source>
        <strain evidence="15">JCM 18303</strain>
    </source>
</reference>
<dbReference type="PRINTS" id="PR00344">
    <property type="entry name" value="BCTRLSENSOR"/>
</dbReference>
<dbReference type="InterPro" id="IPR004358">
    <property type="entry name" value="Sig_transdc_His_kin-like_C"/>
</dbReference>
<dbReference type="SUPFAM" id="SSF55874">
    <property type="entry name" value="ATPase domain of HSP90 chaperone/DNA topoisomerase II/histidine kinase"/>
    <property type="match status" value="1"/>
</dbReference>
<evidence type="ECO:0000313" key="14">
    <source>
        <dbReference type="EMBL" id="GAA5171851.1"/>
    </source>
</evidence>
<dbReference type="InterPro" id="IPR005467">
    <property type="entry name" value="His_kinase_dom"/>
</dbReference>
<dbReference type="InterPro" id="IPR003660">
    <property type="entry name" value="HAMP_dom"/>
</dbReference>
<keyword evidence="15" id="KW-1185">Reference proteome</keyword>
<name>A0ABP9R5G5_9PSEU</name>
<evidence type="ECO:0000259" key="12">
    <source>
        <dbReference type="PROSITE" id="PS50109"/>
    </source>
</evidence>
<dbReference type="GO" id="GO:0016301">
    <property type="term" value="F:kinase activity"/>
    <property type="evidence" value="ECO:0007669"/>
    <property type="project" value="UniProtKB-KW"/>
</dbReference>
<dbReference type="PANTHER" id="PTHR45436">
    <property type="entry name" value="SENSOR HISTIDINE KINASE YKOH"/>
    <property type="match status" value="1"/>
</dbReference>
<comment type="catalytic activity">
    <reaction evidence="1">
        <text>ATP + protein L-histidine = ADP + protein N-phospho-L-histidine.</text>
        <dbReference type="EC" id="2.7.13.3"/>
    </reaction>
</comment>
<gene>
    <name evidence="14" type="ORF">GCM10023321_70920</name>
</gene>
<dbReference type="InterPro" id="IPR036890">
    <property type="entry name" value="HATPase_C_sf"/>
</dbReference>
<dbReference type="CDD" id="cd00082">
    <property type="entry name" value="HisKA"/>
    <property type="match status" value="1"/>
</dbReference>
<evidence type="ECO:0000256" key="10">
    <source>
        <dbReference type="ARBA" id="ARBA00023136"/>
    </source>
</evidence>
<dbReference type="InterPro" id="IPR003594">
    <property type="entry name" value="HATPase_dom"/>
</dbReference>
<dbReference type="Pfam" id="PF02518">
    <property type="entry name" value="HATPase_c"/>
    <property type="match status" value="1"/>
</dbReference>
<dbReference type="Pfam" id="PF00672">
    <property type="entry name" value="HAMP"/>
    <property type="match status" value="1"/>
</dbReference>
<dbReference type="InterPro" id="IPR003661">
    <property type="entry name" value="HisK_dim/P_dom"/>
</dbReference>
<dbReference type="CDD" id="cd06225">
    <property type="entry name" value="HAMP"/>
    <property type="match status" value="1"/>
</dbReference>
<accession>A0ABP9R5G5</accession>
<evidence type="ECO:0000256" key="5">
    <source>
        <dbReference type="ARBA" id="ARBA00022679"/>
    </source>
</evidence>
<keyword evidence="4" id="KW-0597">Phosphoprotein</keyword>
<feature type="transmembrane region" description="Helical" evidence="11">
    <location>
        <begin position="159"/>
        <end position="181"/>
    </location>
</feature>
<keyword evidence="10 11" id="KW-0472">Membrane</keyword>
<comment type="caution">
    <text evidence="14">The sequence shown here is derived from an EMBL/GenBank/DDBJ whole genome shotgun (WGS) entry which is preliminary data.</text>
</comment>
<dbReference type="SUPFAM" id="SSF47384">
    <property type="entry name" value="Homodimeric domain of signal transducing histidine kinase"/>
    <property type="match status" value="1"/>
</dbReference>
<protein>
    <recommendedName>
        <fullName evidence="3">histidine kinase</fullName>
        <ecNumber evidence="3">2.7.13.3</ecNumber>
    </recommendedName>
</protein>
<dbReference type="Gene3D" id="3.30.565.10">
    <property type="entry name" value="Histidine kinase-like ATPase, C-terminal domain"/>
    <property type="match status" value="1"/>
</dbReference>
<proteinExistence type="predicted"/>
<sequence>MRRRLLVTVMVLVATVLVGLGVPLAVTGARAATQRLFQDRLIDTVRFASLAQRPLVENDLSSFTQDIRRYDEVHDITVALVVRGPIVLTGSRPLDGLPDPDRVGAALAGRRSEPYPTVWPWQSDPMLLAEPVVVDGDVRGAVVTVSPTGATRENLLVEWLVVLVGAVIALGLAALGALPVVRWIMRPVQRLDTAMVQVASAALSGRPVEPVGEIVGPPELRRLTRTFDQMTAEVSRVLATQRAFVADASHQLRNFLQALRSRMVNLAGGGVGGPGGMNAPGEEYGAAMEELDRLERVLFELLELAKAEGSPTDLHLVDLDAAVAKSFETWQVLAEDGGVRLCKEGITGLSTYAPAGAMDNVLDPLLDNAIKFSPAGTEITVRIDLDQRLVDDPYVVLTVCDHGPGMPANELERATDRFWRSPNQHNVDGTGLGLAIAQAHARRCAGDLQLELPEGGGLRVVVRLPAAASPNGDTAMLEAL</sequence>
<dbReference type="PROSITE" id="PS50885">
    <property type="entry name" value="HAMP"/>
    <property type="match status" value="1"/>
</dbReference>
<evidence type="ECO:0000256" key="11">
    <source>
        <dbReference type="SAM" id="Phobius"/>
    </source>
</evidence>
<evidence type="ECO:0000259" key="13">
    <source>
        <dbReference type="PROSITE" id="PS50885"/>
    </source>
</evidence>
<evidence type="ECO:0000256" key="8">
    <source>
        <dbReference type="ARBA" id="ARBA00022989"/>
    </source>
</evidence>
<organism evidence="14 15">
    <name type="scientific">Pseudonocardia eucalypti</name>
    <dbReference type="NCBI Taxonomy" id="648755"/>
    <lineage>
        <taxon>Bacteria</taxon>
        <taxon>Bacillati</taxon>
        <taxon>Actinomycetota</taxon>
        <taxon>Actinomycetes</taxon>
        <taxon>Pseudonocardiales</taxon>
        <taxon>Pseudonocardiaceae</taxon>
        <taxon>Pseudonocardia</taxon>
    </lineage>
</organism>
<dbReference type="Gene3D" id="1.10.287.130">
    <property type="match status" value="1"/>
</dbReference>
<dbReference type="RefSeq" id="WP_185065078.1">
    <property type="nucleotide sequence ID" value="NZ_BAABJP010000051.1"/>
</dbReference>
<evidence type="ECO:0000256" key="6">
    <source>
        <dbReference type="ARBA" id="ARBA00022692"/>
    </source>
</evidence>
<evidence type="ECO:0000256" key="4">
    <source>
        <dbReference type="ARBA" id="ARBA00022553"/>
    </source>
</evidence>
<dbReference type="InterPro" id="IPR036097">
    <property type="entry name" value="HisK_dim/P_sf"/>
</dbReference>
<dbReference type="EC" id="2.7.13.3" evidence="3"/>
<evidence type="ECO:0000256" key="2">
    <source>
        <dbReference type="ARBA" id="ARBA00004236"/>
    </source>
</evidence>
<evidence type="ECO:0000256" key="7">
    <source>
        <dbReference type="ARBA" id="ARBA00022777"/>
    </source>
</evidence>
<feature type="domain" description="HAMP" evidence="13">
    <location>
        <begin position="182"/>
        <end position="239"/>
    </location>
</feature>
<dbReference type="CDD" id="cd00075">
    <property type="entry name" value="HATPase"/>
    <property type="match status" value="1"/>
</dbReference>
<feature type="domain" description="Histidine kinase" evidence="12">
    <location>
        <begin position="247"/>
        <end position="468"/>
    </location>
</feature>
<keyword evidence="7 14" id="KW-0418">Kinase</keyword>
<dbReference type="InterPro" id="IPR050428">
    <property type="entry name" value="TCS_sensor_his_kinase"/>
</dbReference>
<keyword evidence="9" id="KW-0902">Two-component regulatory system</keyword>
<dbReference type="SMART" id="SM00304">
    <property type="entry name" value="HAMP"/>
    <property type="match status" value="1"/>
</dbReference>
<evidence type="ECO:0000313" key="15">
    <source>
        <dbReference type="Proteomes" id="UP001428817"/>
    </source>
</evidence>
<dbReference type="SMART" id="SM00387">
    <property type="entry name" value="HATPase_c"/>
    <property type="match status" value="1"/>
</dbReference>